<dbReference type="GO" id="GO:0009378">
    <property type="term" value="F:four-way junction helicase activity"/>
    <property type="evidence" value="ECO:0007669"/>
    <property type="project" value="TreeGrafter"/>
</dbReference>
<dbReference type="GO" id="GO:0043138">
    <property type="term" value="F:3'-5' DNA helicase activity"/>
    <property type="evidence" value="ECO:0007669"/>
    <property type="project" value="TreeGrafter"/>
</dbReference>
<dbReference type="OrthoDB" id="9763310at2"/>
<feature type="domain" description="Helicase C-terminal" evidence="4">
    <location>
        <begin position="529"/>
        <end position="681"/>
    </location>
</feature>
<keyword evidence="5" id="KW-0378">Hydrolase</keyword>
<evidence type="ECO:0000313" key="6">
    <source>
        <dbReference type="Proteomes" id="UP000005309"/>
    </source>
</evidence>
<dbReference type="EMBL" id="ACLA01000006">
    <property type="protein sequence ID" value="EEQ49117.1"/>
    <property type="molecule type" value="Genomic_DNA"/>
</dbReference>
<dbReference type="CDD" id="cd17920">
    <property type="entry name" value="DEXHc_RecQ"/>
    <property type="match status" value="1"/>
</dbReference>
<accession>C4V1Y6</accession>
<dbReference type="GO" id="GO:0003676">
    <property type="term" value="F:nucleic acid binding"/>
    <property type="evidence" value="ECO:0007669"/>
    <property type="project" value="InterPro"/>
</dbReference>
<evidence type="ECO:0000256" key="2">
    <source>
        <dbReference type="ARBA" id="ARBA00022840"/>
    </source>
</evidence>
<dbReference type="PANTHER" id="PTHR13710">
    <property type="entry name" value="DNA HELICASE RECQ FAMILY MEMBER"/>
    <property type="match status" value="1"/>
</dbReference>
<keyword evidence="1" id="KW-0547">Nucleotide-binding</keyword>
<dbReference type="InterPro" id="IPR014001">
    <property type="entry name" value="Helicase_ATP-bd"/>
</dbReference>
<feature type="domain" description="Helicase ATP-binding" evidence="3">
    <location>
        <begin position="307"/>
        <end position="490"/>
    </location>
</feature>
<dbReference type="GO" id="GO:0006281">
    <property type="term" value="P:DNA repair"/>
    <property type="evidence" value="ECO:0007669"/>
    <property type="project" value="TreeGrafter"/>
</dbReference>
<reference evidence="5 6" key="1">
    <citation type="submission" date="2009-04" db="EMBL/GenBank/DDBJ databases">
        <authorList>
            <person name="Qin X."/>
            <person name="Bachman B."/>
            <person name="Battles P."/>
            <person name="Bell A."/>
            <person name="Bess C."/>
            <person name="Bickham C."/>
            <person name="Chaboub L."/>
            <person name="Chen D."/>
            <person name="Coyle M."/>
            <person name="Deiros D.R."/>
            <person name="Dinh H."/>
            <person name="Forbes L."/>
            <person name="Fowler G."/>
            <person name="Francisco L."/>
            <person name="Fu Q."/>
            <person name="Gubbala S."/>
            <person name="Hale W."/>
            <person name="Han Y."/>
            <person name="Hemphill L."/>
            <person name="Highlander S.K."/>
            <person name="Hirani K."/>
            <person name="Hogues M."/>
            <person name="Jackson L."/>
            <person name="Jakkamsetti A."/>
            <person name="Javaid M."/>
            <person name="Jiang H."/>
            <person name="Korchina V."/>
            <person name="Kovar C."/>
            <person name="Lara F."/>
            <person name="Lee S."/>
            <person name="Mata R."/>
            <person name="Mathew T."/>
            <person name="Moen C."/>
            <person name="Morales K."/>
            <person name="Munidasa M."/>
            <person name="Nazareth L."/>
            <person name="Ngo R."/>
            <person name="Nguyen L."/>
            <person name="Okwuonu G."/>
            <person name="Ongeri F."/>
            <person name="Patil S."/>
            <person name="Petrosino J."/>
            <person name="Pham C."/>
            <person name="Pham P."/>
            <person name="Pu L.-L."/>
            <person name="Puazo M."/>
            <person name="Raj R."/>
            <person name="Reid J."/>
            <person name="Rouhana J."/>
            <person name="Saada N."/>
            <person name="Shang Y."/>
            <person name="Simmons D."/>
            <person name="Thornton R."/>
            <person name="Warren J."/>
            <person name="Weissenberger G."/>
            <person name="Zhang J."/>
            <person name="Zhang L."/>
            <person name="Zhou C."/>
            <person name="Zhu D."/>
            <person name="Muzny D."/>
            <person name="Worley K."/>
            <person name="Gibbs R."/>
        </authorList>
    </citation>
    <scope>NUCLEOTIDE SEQUENCE [LARGE SCALE GENOMIC DNA]</scope>
    <source>
        <strain evidence="5 6">ATCC 43531</strain>
    </source>
</reference>
<evidence type="ECO:0000259" key="3">
    <source>
        <dbReference type="PROSITE" id="PS51192"/>
    </source>
</evidence>
<dbReference type="SUPFAM" id="SSF52540">
    <property type="entry name" value="P-loop containing nucleoside triphosphate hydrolases"/>
    <property type="match status" value="2"/>
</dbReference>
<sequence>MSGSIIINQIKDKMSTLNIDDKSVVVLKGIPVSAVDPEVDKIVLSDVVSDKMGYFMSIYGKRKFLSYEEFLLISDFAIAQYKEIIILKNNLYMDLYPVENCFTDDVKNSLLAHFGESKVDEDDETYIGDIDEYIAIFDGIKEYNGYLLGAYNEPSSLKSNKVVHKNVFDQKKFDITSAPDNASLEMDLIEESDYIDLVKRVFSEPDELYIRISNYTGNMNRLKDHIALLAYYWKDYTEIFYIQSQTVTDEFDHRDEYGDILRKYWGYDSYRTLPVYDMVKIEQGEKSVINVSQECIISNLVEQVENCDEDKDFRDVFVTAPTGAGKSVMFQVPAIYLAEKFNLLTIVISPLIGLMNDQVKNLEMRSYRHAKTINSDISPIIKQDIIDKVADSQYHILYISPETLLSRSDVEQLIGDRTIGMIVIDEAHIVTTWGKQFRPDYWYLGDHIKKLRKKQIENKQRSFVVATFTATAIYRGPEDMYTETINSLHMLNPITYLGYVKRGDIDIVIDQKKKAKGERAEYELDKFEQIESVLKRAILTNKKTLIYFPTVALIDRCYEFLRNKHEVEHIAVYHGSMTKDKKQENYENFYEKKKLVMLATKAFGMGIDINDIELVVHFAPTGNVCDYVQEIGRGARREDLRGEAYYNYNRRDFKYINMLHGLSAIQDYQLVKVVEKINELYQKHRQSNRQDMTKKRNTMLLDAESFSYIFRSPISDEDENINKVKTALLLIQKDFESKIGFSPVTVRPIPMFSVGFFEIDPKIQDKIRKKYRNDVLEEIESKRHICRVRLGSIWDKGYKTLSFPKFKFLLYSKKGEELDFVNDYPMTPALCVDVIFDNDYVSTFKNVWRAIQKFIFKKVQSNEFTSMKKIADEIKKKCHFSEYKARTISETLIASMDSYRKNFAKTQTPIARERTTSDGSSYQFNVAVNSYFSWVEKGFDNIDRETTAGKLYLINDTKNRTKEYSVILGILEALDCLTFEMLGGANSQLYIYVNQVQALINITNAPHSYHNRLLDMVAERHLISVKMLTYIYEGGFSNDEMWNIIEDYFLGKIPEKVERECKKEKPDMVFD</sequence>
<dbReference type="STRING" id="638302.HMPREF0908_0433"/>
<dbReference type="GO" id="GO:0005694">
    <property type="term" value="C:chromosome"/>
    <property type="evidence" value="ECO:0007669"/>
    <property type="project" value="TreeGrafter"/>
</dbReference>
<dbReference type="InterPro" id="IPR001650">
    <property type="entry name" value="Helicase_C-like"/>
</dbReference>
<dbReference type="PROSITE" id="PS51192">
    <property type="entry name" value="HELICASE_ATP_BIND_1"/>
    <property type="match status" value="1"/>
</dbReference>
<gene>
    <name evidence="5" type="ORF">HMPREF0908_0433</name>
</gene>
<evidence type="ECO:0000313" key="5">
    <source>
        <dbReference type="EMBL" id="EEQ49117.1"/>
    </source>
</evidence>
<keyword evidence="6" id="KW-1185">Reference proteome</keyword>
<organism evidence="5 6">
    <name type="scientific">Selenomonas flueggei ATCC 43531</name>
    <dbReference type="NCBI Taxonomy" id="638302"/>
    <lineage>
        <taxon>Bacteria</taxon>
        <taxon>Bacillati</taxon>
        <taxon>Bacillota</taxon>
        <taxon>Negativicutes</taxon>
        <taxon>Selenomonadales</taxon>
        <taxon>Selenomonadaceae</taxon>
        <taxon>Selenomonas</taxon>
    </lineage>
</organism>
<dbReference type="HOGENOM" id="CLU_010261_0_0_9"/>
<dbReference type="GO" id="GO:0005737">
    <property type="term" value="C:cytoplasm"/>
    <property type="evidence" value="ECO:0007669"/>
    <property type="project" value="TreeGrafter"/>
</dbReference>
<keyword evidence="5" id="KW-0347">Helicase</keyword>
<dbReference type="PROSITE" id="PS51194">
    <property type="entry name" value="HELICASE_CTER"/>
    <property type="match status" value="1"/>
</dbReference>
<evidence type="ECO:0000259" key="4">
    <source>
        <dbReference type="PROSITE" id="PS51194"/>
    </source>
</evidence>
<dbReference type="SMART" id="SM00490">
    <property type="entry name" value="HELICc"/>
    <property type="match status" value="1"/>
</dbReference>
<dbReference type="GO" id="GO:0006310">
    <property type="term" value="P:DNA recombination"/>
    <property type="evidence" value="ECO:0007669"/>
    <property type="project" value="TreeGrafter"/>
</dbReference>
<proteinExistence type="predicted"/>
<comment type="caution">
    <text evidence="5">The sequence shown here is derived from an EMBL/GenBank/DDBJ whole genome shotgun (WGS) entry which is preliminary data.</text>
</comment>
<keyword evidence="2" id="KW-0067">ATP-binding</keyword>
<dbReference type="Gene3D" id="3.40.50.300">
    <property type="entry name" value="P-loop containing nucleotide triphosphate hydrolases"/>
    <property type="match status" value="2"/>
</dbReference>
<dbReference type="Proteomes" id="UP000005309">
    <property type="component" value="Unassembled WGS sequence"/>
</dbReference>
<dbReference type="InterPro" id="IPR011545">
    <property type="entry name" value="DEAD/DEAH_box_helicase_dom"/>
</dbReference>
<protein>
    <submittedName>
        <fullName evidence="5">DEAD/DEAH box helicase</fullName>
    </submittedName>
</protein>
<dbReference type="PANTHER" id="PTHR13710:SF150">
    <property type="entry name" value="ATP-DEPENDENT DNA HELICASE RECQ"/>
    <property type="match status" value="1"/>
</dbReference>
<name>C4V1Y6_9FIRM</name>
<dbReference type="eggNOG" id="COG0514">
    <property type="taxonomic scope" value="Bacteria"/>
</dbReference>
<dbReference type="InterPro" id="IPR027417">
    <property type="entry name" value="P-loop_NTPase"/>
</dbReference>
<evidence type="ECO:0000256" key="1">
    <source>
        <dbReference type="ARBA" id="ARBA00022741"/>
    </source>
</evidence>
<dbReference type="Pfam" id="PF00270">
    <property type="entry name" value="DEAD"/>
    <property type="match status" value="1"/>
</dbReference>
<dbReference type="GO" id="GO:0005524">
    <property type="term" value="F:ATP binding"/>
    <property type="evidence" value="ECO:0007669"/>
    <property type="project" value="UniProtKB-KW"/>
</dbReference>
<dbReference type="SMART" id="SM00487">
    <property type="entry name" value="DEXDc"/>
    <property type="match status" value="1"/>
</dbReference>
<dbReference type="Pfam" id="PF00271">
    <property type="entry name" value="Helicase_C"/>
    <property type="match status" value="1"/>
</dbReference>
<dbReference type="AlphaFoldDB" id="C4V1Y6"/>